<dbReference type="EMBL" id="JAGGJV010000007">
    <property type="protein sequence ID" value="MBP1860607.1"/>
    <property type="molecule type" value="Genomic_DNA"/>
</dbReference>
<dbReference type="RefSeq" id="WP_234937461.1">
    <property type="nucleotide sequence ID" value="NZ_JAGGJV010000007.1"/>
</dbReference>
<dbReference type="InterPro" id="IPR005119">
    <property type="entry name" value="LysR_subst-bd"/>
</dbReference>
<name>A0ABS4ERN0_9HYPH</name>
<comment type="caution">
    <text evidence="2">The sequence shown here is derived from an EMBL/GenBank/DDBJ whole genome shotgun (WGS) entry which is preliminary data.</text>
</comment>
<proteinExistence type="predicted"/>
<evidence type="ECO:0000313" key="3">
    <source>
        <dbReference type="Proteomes" id="UP000823786"/>
    </source>
</evidence>
<feature type="domain" description="LysR substrate-binding" evidence="1">
    <location>
        <begin position="19"/>
        <end position="223"/>
    </location>
</feature>
<keyword evidence="3" id="KW-1185">Reference proteome</keyword>
<keyword evidence="2" id="KW-0238">DNA-binding</keyword>
<dbReference type="InterPro" id="IPR050950">
    <property type="entry name" value="HTH-type_LysR_regulators"/>
</dbReference>
<organism evidence="2 3">
    <name type="scientific">Rhizobium herbae</name>
    <dbReference type="NCBI Taxonomy" id="508661"/>
    <lineage>
        <taxon>Bacteria</taxon>
        <taxon>Pseudomonadati</taxon>
        <taxon>Pseudomonadota</taxon>
        <taxon>Alphaproteobacteria</taxon>
        <taxon>Hyphomicrobiales</taxon>
        <taxon>Rhizobiaceae</taxon>
        <taxon>Rhizobium/Agrobacterium group</taxon>
        <taxon>Rhizobium</taxon>
    </lineage>
</organism>
<evidence type="ECO:0000313" key="2">
    <source>
        <dbReference type="EMBL" id="MBP1860607.1"/>
    </source>
</evidence>
<dbReference type="SUPFAM" id="SSF53850">
    <property type="entry name" value="Periplasmic binding protein-like II"/>
    <property type="match status" value="1"/>
</dbReference>
<dbReference type="Proteomes" id="UP000823786">
    <property type="component" value="Unassembled WGS sequence"/>
</dbReference>
<dbReference type="GO" id="GO:0003677">
    <property type="term" value="F:DNA binding"/>
    <property type="evidence" value="ECO:0007669"/>
    <property type="project" value="UniProtKB-KW"/>
</dbReference>
<accession>A0ABS4ERN0</accession>
<evidence type="ECO:0000259" key="1">
    <source>
        <dbReference type="Pfam" id="PF03466"/>
    </source>
</evidence>
<protein>
    <submittedName>
        <fullName evidence="2">DNA-binding transcriptional LysR family regulator</fullName>
    </submittedName>
</protein>
<dbReference type="CDD" id="cd05466">
    <property type="entry name" value="PBP2_LTTR_substrate"/>
    <property type="match status" value="1"/>
</dbReference>
<sequence>MLNIVTGLPDLIRDDPDLVTGHVEMAFASHIECPFLDRFLADFHKTFPRITFSTTVSASQTVVDAVLTGEACLGICLAQEKHPELDYTVLYREHFGFFCAPGHPLFGKRGIELTDLAGLDYVSFKTDHLGGPLAPIARLRQRENFNGPVLGLFSNLEEVKRLIKVGFGFGPLPIHVVTADIEARQLWQLPPYENPPAADVYLVTRRLARGSRAETLLADRLRSAIESAPLGERTYPQGLTGPTPEMM</sequence>
<dbReference type="PANTHER" id="PTHR30419">
    <property type="entry name" value="HTH-TYPE TRANSCRIPTIONAL REGULATOR YBHD"/>
    <property type="match status" value="1"/>
</dbReference>
<gene>
    <name evidence="2" type="ORF">J2Z75_004128</name>
</gene>
<dbReference type="Pfam" id="PF03466">
    <property type="entry name" value="LysR_substrate"/>
    <property type="match status" value="1"/>
</dbReference>
<reference evidence="2 3" key="1">
    <citation type="submission" date="2021-03" db="EMBL/GenBank/DDBJ databases">
        <title>Genomic Encyclopedia of Type Strains, Phase IV (KMG-IV): sequencing the most valuable type-strain genomes for metagenomic binning, comparative biology and taxonomic classification.</title>
        <authorList>
            <person name="Goeker M."/>
        </authorList>
    </citation>
    <scope>NUCLEOTIDE SEQUENCE [LARGE SCALE GENOMIC DNA]</scope>
    <source>
        <strain evidence="2 3">DSM 26427</strain>
    </source>
</reference>
<dbReference type="Gene3D" id="3.40.190.290">
    <property type="match status" value="1"/>
</dbReference>